<dbReference type="InterPro" id="IPR045864">
    <property type="entry name" value="aa-tRNA-synth_II/BPL/LPL"/>
</dbReference>
<dbReference type="Gene3D" id="3.30.930.10">
    <property type="entry name" value="Bira Bifunctional Protein, Domain 2"/>
    <property type="match status" value="2"/>
</dbReference>
<dbReference type="InterPro" id="IPR033730">
    <property type="entry name" value="ProRS_core_prok"/>
</dbReference>
<comment type="domain">
    <text evidence="10">Consists of three domains: the N-terminal catalytic domain, the editing domain and the C-terminal anticodon-binding domain.</text>
</comment>
<name>A0A2T0WBM7_9LACT</name>
<dbReference type="GO" id="GO:0002161">
    <property type="term" value="F:aminoacyl-tRNA deacylase activity"/>
    <property type="evidence" value="ECO:0007669"/>
    <property type="project" value="InterPro"/>
</dbReference>
<comment type="function">
    <text evidence="10">Catalyzes the attachment of proline to tRNA(Pro) in a two-step reaction: proline is first activated by ATP to form Pro-AMP and then transferred to the acceptor end of tRNA(Pro). As ProRS can inadvertently accommodate and process non-cognate amino acids such as alanine and cysteine, to avoid such errors it has two additional distinct editing activities against alanine. One activity is designated as 'pretransfer' editing and involves the tRNA(Pro)-independent hydrolysis of activated Ala-AMP. The other activity is designated 'posttransfer' editing and involves deacylation of mischarged Ala-tRNA(Pro). The misacylated Cys-tRNA(Pro) is not edited by ProRS.</text>
</comment>
<dbReference type="FunFam" id="3.30.930.10:FF:000066">
    <property type="entry name" value="Proline--tRNA ligase"/>
    <property type="match status" value="1"/>
</dbReference>
<dbReference type="SUPFAM" id="SSF55826">
    <property type="entry name" value="YbaK/ProRS associated domain"/>
    <property type="match status" value="1"/>
</dbReference>
<dbReference type="GO" id="GO:0004827">
    <property type="term" value="F:proline-tRNA ligase activity"/>
    <property type="evidence" value="ECO:0007669"/>
    <property type="project" value="UniProtKB-UniRule"/>
</dbReference>
<dbReference type="SUPFAM" id="SSF52954">
    <property type="entry name" value="Class II aaRS ABD-related"/>
    <property type="match status" value="1"/>
</dbReference>
<keyword evidence="7 10" id="KW-0648">Protein biosynthesis</keyword>
<dbReference type="InterPro" id="IPR002316">
    <property type="entry name" value="Pro-tRNA-ligase_IIa"/>
</dbReference>
<evidence type="ECO:0000256" key="1">
    <source>
        <dbReference type="ARBA" id="ARBA00004496"/>
    </source>
</evidence>
<comment type="subunit">
    <text evidence="2 10">Homodimer.</text>
</comment>
<comment type="similarity">
    <text evidence="10">Belongs to the class-II aminoacyl-tRNA synthetase family. ProS type 1 subfamily.</text>
</comment>
<dbReference type="AlphaFoldDB" id="A0A2T0WBM7"/>
<dbReference type="FunFam" id="3.40.50.800:FF:000011">
    <property type="entry name" value="Proline--tRNA ligase"/>
    <property type="match status" value="1"/>
</dbReference>
<keyword evidence="6 10" id="KW-0067">ATP-binding</keyword>
<protein>
    <recommendedName>
        <fullName evidence="10">Proline--tRNA ligase</fullName>
        <ecNumber evidence="10">6.1.1.15</ecNumber>
    </recommendedName>
    <alternativeName>
        <fullName evidence="10">Prolyl-tRNA synthetase</fullName>
        <shortName evidence="10">ProRS</shortName>
    </alternativeName>
</protein>
<dbReference type="NCBIfam" id="TIGR00409">
    <property type="entry name" value="proS_fam_II"/>
    <property type="match status" value="1"/>
</dbReference>
<dbReference type="SUPFAM" id="SSF55681">
    <property type="entry name" value="Class II aaRS and biotin synthetases"/>
    <property type="match status" value="1"/>
</dbReference>
<proteinExistence type="inferred from homology"/>
<dbReference type="Proteomes" id="UP000238205">
    <property type="component" value="Unassembled WGS sequence"/>
</dbReference>
<dbReference type="InterPro" id="IPR006195">
    <property type="entry name" value="aa-tRNA-synth_II"/>
</dbReference>
<organism evidence="12 13">
    <name type="scientific">Alkalibacterium olivapovliticus</name>
    <dbReference type="NCBI Taxonomy" id="99907"/>
    <lineage>
        <taxon>Bacteria</taxon>
        <taxon>Bacillati</taxon>
        <taxon>Bacillota</taxon>
        <taxon>Bacilli</taxon>
        <taxon>Lactobacillales</taxon>
        <taxon>Carnobacteriaceae</taxon>
        <taxon>Alkalibacterium</taxon>
    </lineage>
</organism>
<evidence type="ECO:0000256" key="2">
    <source>
        <dbReference type="ARBA" id="ARBA00011738"/>
    </source>
</evidence>
<keyword evidence="3 10" id="KW-0963">Cytoplasm</keyword>
<sequence>MKQSKLFAPTLRDVPADAEVISHQLLLRAGYIRQISSGVYSYLPLANRVMEKVKTIIREELDAIDGSEMLLPALLPADLWKESGRYETYGEDLIKLKDRHDRDFILGPTHEETFAKLISEEIKSYKKLPLLLYQFQTKYRDEKRPRFGLMRGREFIMKDAYTFHDSYESLDESYNQIAQAYTNAFERCGLNFRSIIGDAGAMGGKDSVEFMALADSGEDTVVYSDSSDYAANLEMATSAYKKSPKTDVQLDMKEVETPDTKTIQAVSEFLEMPKAQILKSVLYIADKETPILAIVRGNQEVNDVKLRMALGAEDVVPAEEDQINSLFESIPGYVGPVNLTDKVKIIADLHVQDVVNGVTGANLEGKHLINVNPDRDFTVDSYADIRNVKEGDPSPDGMGSLTFTKGIEIGHIFKLGTRYSDAMNATVLDNNGRQASVIMGSYGIGVSRLLSAIAEQYADEKGLVWPRSVAPFDLHIIPVQMKNDEQKELGFRLYEDFKQKGYAVLIDDRKERPGVKFTDAELIGIPVQLTVGKKAADGIVEVTIRKTGEMVEAKLDEVIQTIDILMANQK</sequence>
<evidence type="ECO:0000256" key="5">
    <source>
        <dbReference type="ARBA" id="ARBA00022741"/>
    </source>
</evidence>
<evidence type="ECO:0000259" key="11">
    <source>
        <dbReference type="PROSITE" id="PS50862"/>
    </source>
</evidence>
<comment type="catalytic activity">
    <reaction evidence="9 10">
        <text>tRNA(Pro) + L-proline + ATP = L-prolyl-tRNA(Pro) + AMP + diphosphate</text>
        <dbReference type="Rhea" id="RHEA:14305"/>
        <dbReference type="Rhea" id="RHEA-COMP:9700"/>
        <dbReference type="Rhea" id="RHEA-COMP:9702"/>
        <dbReference type="ChEBI" id="CHEBI:30616"/>
        <dbReference type="ChEBI" id="CHEBI:33019"/>
        <dbReference type="ChEBI" id="CHEBI:60039"/>
        <dbReference type="ChEBI" id="CHEBI:78442"/>
        <dbReference type="ChEBI" id="CHEBI:78532"/>
        <dbReference type="ChEBI" id="CHEBI:456215"/>
        <dbReference type="EC" id="6.1.1.15"/>
    </reaction>
</comment>
<feature type="domain" description="Aminoacyl-transfer RNA synthetases class-II family profile" evidence="11">
    <location>
        <begin position="33"/>
        <end position="466"/>
    </location>
</feature>
<evidence type="ECO:0000256" key="4">
    <source>
        <dbReference type="ARBA" id="ARBA00022598"/>
    </source>
</evidence>
<dbReference type="Pfam" id="PF04073">
    <property type="entry name" value="tRNA_edit"/>
    <property type="match status" value="1"/>
</dbReference>
<evidence type="ECO:0000313" key="13">
    <source>
        <dbReference type="Proteomes" id="UP000238205"/>
    </source>
</evidence>
<dbReference type="InterPro" id="IPR036754">
    <property type="entry name" value="YbaK/aa-tRNA-synt-asso_dom_sf"/>
</dbReference>
<dbReference type="PANTHER" id="PTHR42753:SF2">
    <property type="entry name" value="PROLINE--TRNA LIGASE"/>
    <property type="match status" value="1"/>
</dbReference>
<comment type="subcellular location">
    <subcellularLocation>
        <location evidence="1 10">Cytoplasm</location>
    </subcellularLocation>
</comment>
<dbReference type="InterPro" id="IPR044140">
    <property type="entry name" value="ProRS_anticodon_short"/>
</dbReference>
<dbReference type="InterPro" id="IPR004154">
    <property type="entry name" value="Anticodon-bd"/>
</dbReference>
<keyword evidence="13" id="KW-1185">Reference proteome</keyword>
<keyword evidence="4 10" id="KW-0436">Ligase</keyword>
<evidence type="ECO:0000256" key="10">
    <source>
        <dbReference type="HAMAP-Rule" id="MF_01569"/>
    </source>
</evidence>
<keyword evidence="8 10" id="KW-0030">Aminoacyl-tRNA synthetase</keyword>
<dbReference type="Gene3D" id="3.40.50.800">
    <property type="entry name" value="Anticodon-binding domain"/>
    <property type="match status" value="1"/>
</dbReference>
<dbReference type="FunFam" id="3.30.930.10:FF:000062">
    <property type="entry name" value="Proline--tRNA ligase"/>
    <property type="match status" value="1"/>
</dbReference>
<dbReference type="OrthoDB" id="9809052at2"/>
<dbReference type="Pfam" id="PF03129">
    <property type="entry name" value="HGTP_anticodon"/>
    <property type="match status" value="1"/>
</dbReference>
<evidence type="ECO:0000256" key="8">
    <source>
        <dbReference type="ARBA" id="ARBA00023146"/>
    </source>
</evidence>
<dbReference type="InterPro" id="IPR004500">
    <property type="entry name" value="Pro-tRNA-synth_IIa_bac-type"/>
</dbReference>
<dbReference type="PRINTS" id="PR01046">
    <property type="entry name" value="TRNASYNTHPRO"/>
</dbReference>
<evidence type="ECO:0000256" key="3">
    <source>
        <dbReference type="ARBA" id="ARBA00022490"/>
    </source>
</evidence>
<dbReference type="InterPro" id="IPR036621">
    <property type="entry name" value="Anticodon-bd_dom_sf"/>
</dbReference>
<dbReference type="CDD" id="cd00779">
    <property type="entry name" value="ProRS_core_prok"/>
    <property type="match status" value="1"/>
</dbReference>
<accession>A0A2T0WBM7</accession>
<dbReference type="CDD" id="cd04334">
    <property type="entry name" value="ProRS-INS"/>
    <property type="match status" value="1"/>
</dbReference>
<dbReference type="GO" id="GO:0005524">
    <property type="term" value="F:ATP binding"/>
    <property type="evidence" value="ECO:0007669"/>
    <property type="project" value="UniProtKB-UniRule"/>
</dbReference>
<dbReference type="RefSeq" id="WP_106189943.1">
    <property type="nucleotide sequence ID" value="NZ_PVTO01000001.1"/>
</dbReference>
<evidence type="ECO:0000313" key="12">
    <source>
        <dbReference type="EMBL" id="PRY84120.1"/>
    </source>
</evidence>
<dbReference type="GO" id="GO:0006433">
    <property type="term" value="P:prolyl-tRNA aminoacylation"/>
    <property type="evidence" value="ECO:0007669"/>
    <property type="project" value="UniProtKB-UniRule"/>
</dbReference>
<comment type="caution">
    <text evidence="12">The sequence shown here is derived from an EMBL/GenBank/DDBJ whole genome shotgun (WGS) entry which is preliminary data.</text>
</comment>
<dbReference type="NCBIfam" id="NF006625">
    <property type="entry name" value="PRK09194.1"/>
    <property type="match status" value="1"/>
</dbReference>
<evidence type="ECO:0000256" key="9">
    <source>
        <dbReference type="ARBA" id="ARBA00047671"/>
    </source>
</evidence>
<dbReference type="PANTHER" id="PTHR42753">
    <property type="entry name" value="MITOCHONDRIAL RIBOSOME PROTEIN L39/PROLYL-TRNA LIGASE FAMILY MEMBER"/>
    <property type="match status" value="1"/>
</dbReference>
<dbReference type="InterPro" id="IPR002314">
    <property type="entry name" value="aa-tRNA-synt_IIb"/>
</dbReference>
<evidence type="ECO:0000256" key="6">
    <source>
        <dbReference type="ARBA" id="ARBA00022840"/>
    </source>
</evidence>
<gene>
    <name evidence="10" type="primary">proS</name>
    <name evidence="12" type="ORF">CLV38_10132</name>
</gene>
<dbReference type="InterPro" id="IPR007214">
    <property type="entry name" value="YbaK/aa-tRNA-synth-assoc-dom"/>
</dbReference>
<dbReference type="InterPro" id="IPR050062">
    <property type="entry name" value="Pro-tRNA_synthetase"/>
</dbReference>
<reference evidence="12 13" key="1">
    <citation type="submission" date="2018-03" db="EMBL/GenBank/DDBJ databases">
        <title>Genomic Encyclopedia of Archaeal and Bacterial Type Strains, Phase II (KMG-II): from individual species to whole genera.</title>
        <authorList>
            <person name="Goeker M."/>
        </authorList>
    </citation>
    <scope>NUCLEOTIDE SEQUENCE [LARGE SCALE GENOMIC DNA]</scope>
    <source>
        <strain evidence="12 13">DSM 13175</strain>
    </source>
</reference>
<dbReference type="Pfam" id="PF00587">
    <property type="entry name" value="tRNA-synt_2b"/>
    <property type="match status" value="1"/>
</dbReference>
<dbReference type="GO" id="GO:0005829">
    <property type="term" value="C:cytosol"/>
    <property type="evidence" value="ECO:0007669"/>
    <property type="project" value="TreeGrafter"/>
</dbReference>
<dbReference type="EMBL" id="PVTO01000001">
    <property type="protein sequence ID" value="PRY84120.1"/>
    <property type="molecule type" value="Genomic_DNA"/>
</dbReference>
<dbReference type="CDD" id="cd00861">
    <property type="entry name" value="ProRS_anticodon_short"/>
    <property type="match status" value="1"/>
</dbReference>
<dbReference type="EC" id="6.1.1.15" evidence="10"/>
<dbReference type="PROSITE" id="PS50862">
    <property type="entry name" value="AA_TRNA_LIGASE_II"/>
    <property type="match status" value="1"/>
</dbReference>
<evidence type="ECO:0000256" key="7">
    <source>
        <dbReference type="ARBA" id="ARBA00022917"/>
    </source>
</evidence>
<dbReference type="GO" id="GO:0140096">
    <property type="term" value="F:catalytic activity, acting on a protein"/>
    <property type="evidence" value="ECO:0007669"/>
    <property type="project" value="UniProtKB-ARBA"/>
</dbReference>
<dbReference type="InterPro" id="IPR023717">
    <property type="entry name" value="Pro-tRNA-Synthase_IIa_type1"/>
</dbReference>
<keyword evidence="5 10" id="KW-0547">Nucleotide-binding</keyword>
<dbReference type="HAMAP" id="MF_01569">
    <property type="entry name" value="Pro_tRNA_synth_type1"/>
    <property type="match status" value="1"/>
</dbReference>
<dbReference type="GO" id="GO:0016740">
    <property type="term" value="F:transferase activity"/>
    <property type="evidence" value="ECO:0007669"/>
    <property type="project" value="UniProtKB-ARBA"/>
</dbReference>